<evidence type="ECO:0000313" key="1">
    <source>
        <dbReference type="EMBL" id="JAH79152.1"/>
    </source>
</evidence>
<dbReference type="AlphaFoldDB" id="A0A0E9VM60"/>
<proteinExistence type="predicted"/>
<dbReference type="EMBL" id="GBXM01029425">
    <property type="protein sequence ID" value="JAH79152.1"/>
    <property type="molecule type" value="Transcribed_RNA"/>
</dbReference>
<organism evidence="1">
    <name type="scientific">Anguilla anguilla</name>
    <name type="common">European freshwater eel</name>
    <name type="synonym">Muraena anguilla</name>
    <dbReference type="NCBI Taxonomy" id="7936"/>
    <lineage>
        <taxon>Eukaryota</taxon>
        <taxon>Metazoa</taxon>
        <taxon>Chordata</taxon>
        <taxon>Craniata</taxon>
        <taxon>Vertebrata</taxon>
        <taxon>Euteleostomi</taxon>
        <taxon>Actinopterygii</taxon>
        <taxon>Neopterygii</taxon>
        <taxon>Teleostei</taxon>
        <taxon>Anguilliformes</taxon>
        <taxon>Anguillidae</taxon>
        <taxon>Anguilla</taxon>
    </lineage>
</organism>
<protein>
    <submittedName>
        <fullName evidence="1">Uncharacterized protein</fullName>
    </submittedName>
</protein>
<reference evidence="1" key="2">
    <citation type="journal article" date="2015" name="Fish Shellfish Immunol.">
        <title>Early steps in the European eel (Anguilla anguilla)-Vibrio vulnificus interaction in the gills: Role of the RtxA13 toxin.</title>
        <authorList>
            <person name="Callol A."/>
            <person name="Pajuelo D."/>
            <person name="Ebbesson L."/>
            <person name="Teles M."/>
            <person name="MacKenzie S."/>
            <person name="Amaro C."/>
        </authorList>
    </citation>
    <scope>NUCLEOTIDE SEQUENCE</scope>
</reference>
<sequence>MHRPSIIASIYECQCILYNCCDDVLTCIFRRGSASTVGVRENTLSAYLTTWPLRHY</sequence>
<reference evidence="1" key="1">
    <citation type="submission" date="2014-11" db="EMBL/GenBank/DDBJ databases">
        <authorList>
            <person name="Amaro Gonzalez C."/>
        </authorList>
    </citation>
    <scope>NUCLEOTIDE SEQUENCE</scope>
</reference>
<name>A0A0E9VM60_ANGAN</name>
<accession>A0A0E9VM60</accession>